<dbReference type="InParanoid" id="A0A1C7N3X0"/>
<comment type="similarity">
    <text evidence="2">Belongs to the glycosyltransferase 32 family.</text>
</comment>
<dbReference type="SUPFAM" id="SSF53448">
    <property type="entry name" value="Nucleotide-diphospho-sugar transferases"/>
    <property type="match status" value="1"/>
</dbReference>
<comment type="subcellular location">
    <subcellularLocation>
        <location evidence="1">Golgi apparatus membrane</location>
        <topology evidence="1">Single-pass type II membrane protein</topology>
    </subcellularLocation>
</comment>
<gene>
    <name evidence="8" type="ORF">A0J61_09923</name>
</gene>
<keyword evidence="5" id="KW-0333">Golgi apparatus</keyword>
<evidence type="ECO:0000313" key="9">
    <source>
        <dbReference type="Proteomes" id="UP000093000"/>
    </source>
</evidence>
<keyword evidence="6" id="KW-0472">Membrane</keyword>
<dbReference type="EMBL" id="LUGH01000973">
    <property type="protein sequence ID" value="OBZ82024.1"/>
    <property type="molecule type" value="Genomic_DNA"/>
</dbReference>
<dbReference type="InterPro" id="IPR051981">
    <property type="entry name" value="Glycosyltransf_32"/>
</dbReference>
<evidence type="ECO:0000313" key="8">
    <source>
        <dbReference type="EMBL" id="OBZ82024.1"/>
    </source>
</evidence>
<evidence type="ECO:0000256" key="3">
    <source>
        <dbReference type="ARBA" id="ARBA00022676"/>
    </source>
</evidence>
<evidence type="ECO:0000256" key="4">
    <source>
        <dbReference type="ARBA" id="ARBA00022679"/>
    </source>
</evidence>
<dbReference type="InterPro" id="IPR029044">
    <property type="entry name" value="Nucleotide-diphossugar_trans"/>
</dbReference>
<evidence type="ECO:0000259" key="7">
    <source>
        <dbReference type="Pfam" id="PF04572"/>
    </source>
</evidence>
<dbReference type="InterPro" id="IPR007652">
    <property type="entry name" value="A1-4-GlycosylTfrase_dom"/>
</dbReference>
<dbReference type="PANTHER" id="PTHR12042">
    <property type="entry name" value="LACTOSYLCERAMIDE 4-ALPHA-GALACTOSYLTRANSFERASE ALPHA- 1,4-GALACTOSYLTRANSFERASE"/>
    <property type="match status" value="1"/>
</dbReference>
<dbReference type="GO" id="GO:0000139">
    <property type="term" value="C:Golgi membrane"/>
    <property type="evidence" value="ECO:0007669"/>
    <property type="project" value="UniProtKB-SubCell"/>
</dbReference>
<keyword evidence="4" id="KW-0808">Transferase</keyword>
<name>A0A1C7N3X0_9FUNG</name>
<evidence type="ECO:0000256" key="2">
    <source>
        <dbReference type="ARBA" id="ARBA00009003"/>
    </source>
</evidence>
<dbReference type="Proteomes" id="UP000093000">
    <property type="component" value="Unassembled WGS sequence"/>
</dbReference>
<feature type="domain" description="Alpha 1,4-glycosyltransferase" evidence="7">
    <location>
        <begin position="145"/>
        <end position="235"/>
    </location>
</feature>
<dbReference type="GO" id="GO:0006688">
    <property type="term" value="P:glycosphingolipid biosynthetic process"/>
    <property type="evidence" value="ECO:0007669"/>
    <property type="project" value="TreeGrafter"/>
</dbReference>
<protein>
    <recommendedName>
        <fullName evidence="7">Alpha 1,4-glycosyltransferase domain-containing protein</fullName>
    </recommendedName>
</protein>
<keyword evidence="9" id="KW-1185">Reference proteome</keyword>
<accession>A0A1C7N3X0</accession>
<dbReference type="Pfam" id="PF04572">
    <property type="entry name" value="Gb3_synth"/>
    <property type="match status" value="1"/>
</dbReference>
<dbReference type="Gene3D" id="3.90.550.20">
    <property type="match status" value="1"/>
</dbReference>
<dbReference type="STRING" id="101091.A0A1C7N3X0"/>
<dbReference type="Pfam" id="PF04488">
    <property type="entry name" value="Gly_transf_sug"/>
    <property type="match status" value="1"/>
</dbReference>
<evidence type="ECO:0000256" key="1">
    <source>
        <dbReference type="ARBA" id="ARBA00004323"/>
    </source>
</evidence>
<dbReference type="PANTHER" id="PTHR12042:SF21">
    <property type="entry name" value="ALPHA1,4-GALACTOSYLTRANSFERASE 1-RELATED"/>
    <property type="match status" value="1"/>
</dbReference>
<reference evidence="8 9" key="1">
    <citation type="submission" date="2016-03" db="EMBL/GenBank/DDBJ databases">
        <title>Choanephora cucurbitarum.</title>
        <authorList>
            <person name="Min B."/>
            <person name="Park H."/>
            <person name="Park J.-H."/>
            <person name="Shin H.-D."/>
            <person name="Choi I.-G."/>
        </authorList>
    </citation>
    <scope>NUCLEOTIDE SEQUENCE [LARGE SCALE GENOMIC DNA]</scope>
    <source>
        <strain evidence="8 9">KUS-F28377</strain>
    </source>
</reference>
<dbReference type="OrthoDB" id="2139606at2759"/>
<dbReference type="InterPro" id="IPR007577">
    <property type="entry name" value="GlycoTrfase_DXD_sugar-bd_CS"/>
</dbReference>
<dbReference type="AlphaFoldDB" id="A0A1C7N3X0"/>
<keyword evidence="3" id="KW-0328">Glycosyltransferase</keyword>
<comment type="caution">
    <text evidence="8">The sequence shown here is derived from an EMBL/GenBank/DDBJ whole genome shotgun (WGS) entry which is preliminary data.</text>
</comment>
<proteinExistence type="inferred from homology"/>
<evidence type="ECO:0000256" key="6">
    <source>
        <dbReference type="ARBA" id="ARBA00023136"/>
    </source>
</evidence>
<evidence type="ECO:0000256" key="5">
    <source>
        <dbReference type="ARBA" id="ARBA00023034"/>
    </source>
</evidence>
<dbReference type="GO" id="GO:0016758">
    <property type="term" value="F:hexosyltransferase activity"/>
    <property type="evidence" value="ECO:0007669"/>
    <property type="project" value="TreeGrafter"/>
</dbReference>
<organism evidence="8 9">
    <name type="scientific">Choanephora cucurbitarum</name>
    <dbReference type="NCBI Taxonomy" id="101091"/>
    <lineage>
        <taxon>Eukaryota</taxon>
        <taxon>Fungi</taxon>
        <taxon>Fungi incertae sedis</taxon>
        <taxon>Mucoromycota</taxon>
        <taxon>Mucoromycotina</taxon>
        <taxon>Mucoromycetes</taxon>
        <taxon>Mucorales</taxon>
        <taxon>Mucorineae</taxon>
        <taxon>Choanephoraceae</taxon>
        <taxon>Choanephoroideae</taxon>
        <taxon>Choanephora</taxon>
    </lineage>
</organism>
<sequence length="396" mass="46127">MISNTLSQSFFQDYLDQGYQIQVVQFDKQRLLNWGWYFGSGTQDWLSGWEQWEKGKFFYWHLTDYIRCLLLYHYGGTYMDMDALWIRIPPDSQMEFIGSDYSQVHSDRAWTLDAEGLYLPQGLMRFKRGWKLFREMAEGAFSAFGYDPECFNCGGPKAITSYVRERRAVLEQAGLTILPREVLYPFHYLEIHKLLQPNPLAEQDLRTKIEPVSWNIHLFGKMTNHLPVQPQSMIDVVFQHFDLSIRTLPRLVSPADYVYHAVSDRMRQDDLRGPNLIRLHSVPGRFQGLNVVYLQGRLGLSQVRLEVETAIGRTRLMDLGYSKRVVWTGQVNLQEINHVLQTMQYIPTPLMLANGGRDRIKIKLSYTEANVTRTEEATISLTVLEPIEEDEPLETL</sequence>